<protein>
    <submittedName>
        <fullName evidence="2">Alpha/beta hydrolase</fullName>
    </submittedName>
</protein>
<evidence type="ECO:0000259" key="1">
    <source>
        <dbReference type="Pfam" id="PF00561"/>
    </source>
</evidence>
<dbReference type="PRINTS" id="PR00111">
    <property type="entry name" value="ABHYDROLASE"/>
</dbReference>
<proteinExistence type="predicted"/>
<dbReference type="Proteomes" id="UP000586827">
    <property type="component" value="Unassembled WGS sequence"/>
</dbReference>
<comment type="caution">
    <text evidence="2">The sequence shown here is derived from an EMBL/GenBank/DDBJ whole genome shotgun (WGS) entry which is preliminary data.</text>
</comment>
<dbReference type="Gene3D" id="3.40.50.1820">
    <property type="entry name" value="alpha/beta hydrolase"/>
    <property type="match status" value="1"/>
</dbReference>
<name>A0A849C7G4_9NOCA</name>
<reference evidence="2 3" key="1">
    <citation type="submission" date="2020-05" db="EMBL/GenBank/DDBJ databases">
        <title>MicrobeNet Type strains.</title>
        <authorList>
            <person name="Nicholson A.C."/>
        </authorList>
    </citation>
    <scope>NUCLEOTIDE SEQUENCE [LARGE SCALE GENOMIC DNA]</scope>
    <source>
        <strain evidence="2 3">JCM 3224</strain>
    </source>
</reference>
<dbReference type="InterPro" id="IPR050266">
    <property type="entry name" value="AB_hydrolase_sf"/>
</dbReference>
<feature type="domain" description="AB hydrolase-1" evidence="1">
    <location>
        <begin position="38"/>
        <end position="150"/>
    </location>
</feature>
<keyword evidence="2" id="KW-0378">Hydrolase</keyword>
<dbReference type="RefSeq" id="WP_084521468.1">
    <property type="nucleotide sequence ID" value="NZ_JABELX010000011.1"/>
</dbReference>
<dbReference type="InterPro" id="IPR000073">
    <property type="entry name" value="AB_hydrolase_1"/>
</dbReference>
<dbReference type="InterPro" id="IPR000639">
    <property type="entry name" value="Epox_hydrolase-like"/>
</dbReference>
<evidence type="ECO:0000313" key="3">
    <source>
        <dbReference type="Proteomes" id="UP000586827"/>
    </source>
</evidence>
<dbReference type="PANTHER" id="PTHR43798">
    <property type="entry name" value="MONOACYLGLYCEROL LIPASE"/>
    <property type="match status" value="1"/>
</dbReference>
<dbReference type="SUPFAM" id="SSF53474">
    <property type="entry name" value="alpha/beta-Hydrolases"/>
    <property type="match status" value="1"/>
</dbReference>
<dbReference type="AlphaFoldDB" id="A0A849C7G4"/>
<sequence length="346" mass="37634">MDGELDNRYDRPDAPARSTLWLDGRRLSYIDYGGPGHPLLALHGHLGEGRTFTRLAKVLTPRWRLVAPDQRGHGESDSVGDYSRDGYLRDTVALLDHLGFDRLPVIGHSLGGVNAYQLAAAQPDRVSALVIEDIGAVVDSDLSFTLDWPNRAVNREALSTALGRLAPHLVDAFRQYTDGWGLAFNPAHMVESQRCLNGDHWADWLASDCPTLLLRGTRSHTLSSYHAAAMASRRARTRLVEVSAGHVIHDDQPEMFAAIVRDFLDQASDVGSRCGTSVAQGDPSQPVDQTGVGPIIARPGQRPVHGGWFLPNGSGQLSSIVCECEPLPLTRPVHQTATHGEKSKAT</sequence>
<dbReference type="EMBL" id="JABELX010000011">
    <property type="protein sequence ID" value="NNH73688.1"/>
    <property type="molecule type" value="Genomic_DNA"/>
</dbReference>
<gene>
    <name evidence="2" type="ORF">HLB23_28195</name>
</gene>
<dbReference type="InterPro" id="IPR029058">
    <property type="entry name" value="AB_hydrolase_fold"/>
</dbReference>
<evidence type="ECO:0000313" key="2">
    <source>
        <dbReference type="EMBL" id="NNH73688.1"/>
    </source>
</evidence>
<organism evidence="2 3">
    <name type="scientific">Nocardia uniformis</name>
    <dbReference type="NCBI Taxonomy" id="53432"/>
    <lineage>
        <taxon>Bacteria</taxon>
        <taxon>Bacillati</taxon>
        <taxon>Actinomycetota</taxon>
        <taxon>Actinomycetes</taxon>
        <taxon>Mycobacteriales</taxon>
        <taxon>Nocardiaceae</taxon>
        <taxon>Nocardia</taxon>
    </lineage>
</organism>
<keyword evidence="3" id="KW-1185">Reference proteome</keyword>
<dbReference type="PRINTS" id="PR00412">
    <property type="entry name" value="EPOXHYDRLASE"/>
</dbReference>
<dbReference type="GO" id="GO:0016787">
    <property type="term" value="F:hydrolase activity"/>
    <property type="evidence" value="ECO:0007669"/>
    <property type="project" value="UniProtKB-KW"/>
</dbReference>
<accession>A0A849C7G4</accession>
<dbReference type="Pfam" id="PF00561">
    <property type="entry name" value="Abhydrolase_1"/>
    <property type="match status" value="1"/>
</dbReference>